<evidence type="ECO:0008006" key="4">
    <source>
        <dbReference type="Google" id="ProtNLM"/>
    </source>
</evidence>
<feature type="signal peptide" evidence="1">
    <location>
        <begin position="1"/>
        <end position="17"/>
    </location>
</feature>
<dbReference type="Proteomes" id="UP000321310">
    <property type="component" value="Unassembled WGS sequence"/>
</dbReference>
<name>A0A5C7DNJ1_9BACT</name>
<feature type="chain" id="PRO_5022683790" description="Transformation system, membrane protein CtsX" evidence="1">
    <location>
        <begin position="18"/>
        <end position="112"/>
    </location>
</feature>
<protein>
    <recommendedName>
        <fullName evidence="4">Transformation system, membrane protein CtsX</fullName>
    </recommendedName>
</protein>
<evidence type="ECO:0000313" key="3">
    <source>
        <dbReference type="Proteomes" id="UP000321310"/>
    </source>
</evidence>
<dbReference type="InterPro" id="IPR011990">
    <property type="entry name" value="TPR-like_helical_dom_sf"/>
</dbReference>
<keyword evidence="1" id="KW-0732">Signal</keyword>
<proteinExistence type="predicted"/>
<evidence type="ECO:0000313" key="2">
    <source>
        <dbReference type="EMBL" id="TXE78304.1"/>
    </source>
</evidence>
<gene>
    <name evidence="2" type="ORF">FPD46_08185</name>
</gene>
<sequence length="112" mass="13240">MKIICFSFLFLLSFLHADSFVVIKNEKVDSKILYEKFIQNPNYHNALNLAQFFYINKDYDKAIFWAVEANEIDNLKEEAWLVFINAKIKQGKNSQALKAKEEYEKLLNVKIK</sequence>
<comment type="caution">
    <text evidence="2">The sequence shown here is derived from an EMBL/GenBank/DDBJ whole genome shotgun (WGS) entry which is preliminary data.</text>
</comment>
<dbReference type="SUPFAM" id="SSF81901">
    <property type="entry name" value="HCP-like"/>
    <property type="match status" value="1"/>
</dbReference>
<organism evidence="2 3">
    <name type="scientific">Campylobacter peloridis</name>
    <dbReference type="NCBI Taxonomy" id="488546"/>
    <lineage>
        <taxon>Bacteria</taxon>
        <taxon>Pseudomonadati</taxon>
        <taxon>Campylobacterota</taxon>
        <taxon>Epsilonproteobacteria</taxon>
        <taxon>Campylobacterales</taxon>
        <taxon>Campylobacteraceae</taxon>
        <taxon>Campylobacter</taxon>
    </lineage>
</organism>
<reference evidence="2 3" key="1">
    <citation type="submission" date="2019-07" db="EMBL/GenBank/DDBJ databases">
        <title>Rapid identification of Enteric Bacteria from Whole Genome Sequences (WGS) using Average Nucleotide Identity (ANI).</title>
        <authorList>
            <person name="Lane C."/>
        </authorList>
    </citation>
    <scope>NUCLEOTIDE SEQUENCE [LARGE SCALE GENOMIC DNA]</scope>
    <source>
        <strain evidence="2 3">2016D-0250</strain>
    </source>
</reference>
<dbReference type="Gene3D" id="1.25.40.10">
    <property type="entry name" value="Tetratricopeptide repeat domain"/>
    <property type="match status" value="1"/>
</dbReference>
<evidence type="ECO:0000256" key="1">
    <source>
        <dbReference type="SAM" id="SignalP"/>
    </source>
</evidence>
<dbReference type="AlphaFoldDB" id="A0A5C7DNJ1"/>
<accession>A0A5C7DNJ1</accession>
<dbReference type="EMBL" id="VOWB01000092">
    <property type="protein sequence ID" value="TXE78304.1"/>
    <property type="molecule type" value="Genomic_DNA"/>
</dbReference>
<dbReference type="RefSeq" id="WP_147576091.1">
    <property type="nucleotide sequence ID" value="NZ_VOWB01000092.1"/>
</dbReference>